<dbReference type="HOGENOM" id="CLU_1300450_0_0_1"/>
<dbReference type="AlphaFoldDB" id="A0A066V7F8"/>
<organism evidence="1 2">
    <name type="scientific">Tilletiaria anomala (strain ATCC 24038 / CBS 436.72 / UBC 951)</name>
    <dbReference type="NCBI Taxonomy" id="1037660"/>
    <lineage>
        <taxon>Eukaryota</taxon>
        <taxon>Fungi</taxon>
        <taxon>Dikarya</taxon>
        <taxon>Basidiomycota</taxon>
        <taxon>Ustilaginomycotina</taxon>
        <taxon>Exobasidiomycetes</taxon>
        <taxon>Georgefischeriales</taxon>
        <taxon>Tilletiariaceae</taxon>
        <taxon>Tilletiaria</taxon>
    </lineage>
</organism>
<dbReference type="RefSeq" id="XP_013240360.1">
    <property type="nucleotide sequence ID" value="XM_013384906.1"/>
</dbReference>
<proteinExistence type="predicted"/>
<comment type="caution">
    <text evidence="1">The sequence shown here is derived from an EMBL/GenBank/DDBJ whole genome shotgun (WGS) entry which is preliminary data.</text>
</comment>
<gene>
    <name evidence="1" type="ORF">K437DRAFT_259811</name>
</gene>
<dbReference type="Proteomes" id="UP000027361">
    <property type="component" value="Unassembled WGS sequence"/>
</dbReference>
<accession>A0A066V7F8</accession>
<dbReference type="GeneID" id="25265382"/>
<reference evidence="1 2" key="1">
    <citation type="submission" date="2014-05" db="EMBL/GenBank/DDBJ databases">
        <title>Draft genome sequence of a rare smut relative, Tilletiaria anomala UBC 951.</title>
        <authorList>
            <consortium name="DOE Joint Genome Institute"/>
            <person name="Toome M."/>
            <person name="Kuo A."/>
            <person name="Henrissat B."/>
            <person name="Lipzen A."/>
            <person name="Tritt A."/>
            <person name="Yoshinaga Y."/>
            <person name="Zane M."/>
            <person name="Barry K."/>
            <person name="Grigoriev I.V."/>
            <person name="Spatafora J.W."/>
            <person name="Aimea M.C."/>
        </authorList>
    </citation>
    <scope>NUCLEOTIDE SEQUENCE [LARGE SCALE GENOMIC DNA]</scope>
    <source>
        <strain evidence="1 2">UBC 951</strain>
    </source>
</reference>
<dbReference type="InParanoid" id="A0A066V7F8"/>
<evidence type="ECO:0000313" key="2">
    <source>
        <dbReference type="Proteomes" id="UP000027361"/>
    </source>
</evidence>
<evidence type="ECO:0000313" key="1">
    <source>
        <dbReference type="EMBL" id="KDN37371.1"/>
    </source>
</evidence>
<name>A0A066V7F8_TILAU</name>
<dbReference type="STRING" id="1037660.A0A066V7F8"/>
<dbReference type="EMBL" id="JMSN01000140">
    <property type="protein sequence ID" value="KDN37371.1"/>
    <property type="molecule type" value="Genomic_DNA"/>
</dbReference>
<sequence length="212" mass="23632">MFVKQEEAQAISTFLAHYDRDAAYLSPSFLLSGFLPYADSQLSFSDQASLSSSLPATSIGGTPIAPESQLSLMLELAPVWRTFAVQLEECDVLERRGVLQIFPASSMTVTATASSNEWPLKPASSRANGDAEKQIVEMDMCLSVFSEGKQAQLIREQQALEKRLAAFLDTYSNYVDSMSQLFVQWDQAMLDMERSVNRLEVQQRRRLEAISA</sequence>
<protein>
    <submittedName>
        <fullName evidence="1">Uncharacterized protein</fullName>
    </submittedName>
</protein>
<keyword evidence="2" id="KW-1185">Reference proteome</keyword>
<dbReference type="OrthoDB" id="16729at2759"/>